<evidence type="ECO:0000313" key="2">
    <source>
        <dbReference type="Proteomes" id="UP001500238"/>
    </source>
</evidence>
<sequence>MGSRLRGNDESAAEAGMYRHSAFYPSAEAGAQVGQAGDEAHSTVTVAFPIGPWPPPGKLAGPNAVALLNVDPT</sequence>
<accession>A0ABN1HTC1</accession>
<comment type="caution">
    <text evidence="1">The sequence shown here is derived from an EMBL/GenBank/DDBJ whole genome shotgun (WGS) entry which is preliminary data.</text>
</comment>
<name>A0ABN1HTC1_9SPHN</name>
<proteinExistence type="predicted"/>
<gene>
    <name evidence="1" type="ORF">GCM10009102_15780</name>
</gene>
<organism evidence="1 2">
    <name type="scientific">Sphingomonas insulae</name>
    <dbReference type="NCBI Taxonomy" id="424800"/>
    <lineage>
        <taxon>Bacteria</taxon>
        <taxon>Pseudomonadati</taxon>
        <taxon>Pseudomonadota</taxon>
        <taxon>Alphaproteobacteria</taxon>
        <taxon>Sphingomonadales</taxon>
        <taxon>Sphingomonadaceae</taxon>
        <taxon>Sphingomonas</taxon>
    </lineage>
</organism>
<dbReference type="EMBL" id="BAAAES010000008">
    <property type="protein sequence ID" value="GAA0666754.1"/>
    <property type="molecule type" value="Genomic_DNA"/>
</dbReference>
<evidence type="ECO:0000313" key="1">
    <source>
        <dbReference type="EMBL" id="GAA0666754.1"/>
    </source>
</evidence>
<keyword evidence="2" id="KW-1185">Reference proteome</keyword>
<dbReference type="Proteomes" id="UP001500238">
    <property type="component" value="Unassembled WGS sequence"/>
</dbReference>
<reference evidence="1 2" key="1">
    <citation type="journal article" date="2019" name="Int. J. Syst. Evol. Microbiol.">
        <title>The Global Catalogue of Microorganisms (GCM) 10K type strain sequencing project: providing services to taxonomists for standard genome sequencing and annotation.</title>
        <authorList>
            <consortium name="The Broad Institute Genomics Platform"/>
            <consortium name="The Broad Institute Genome Sequencing Center for Infectious Disease"/>
            <person name="Wu L."/>
            <person name="Ma J."/>
        </authorList>
    </citation>
    <scope>NUCLEOTIDE SEQUENCE [LARGE SCALE GENOMIC DNA]</scope>
    <source>
        <strain evidence="1 2">JCM 14603</strain>
    </source>
</reference>
<protein>
    <submittedName>
        <fullName evidence="1">Uncharacterized protein</fullName>
    </submittedName>
</protein>